<feature type="domain" description="PIN" evidence="1">
    <location>
        <begin position="8"/>
        <end position="63"/>
    </location>
</feature>
<reference evidence="3" key="1">
    <citation type="submission" date="2015-02" db="EMBL/GenBank/DDBJ databases">
        <title>Pyrococcus kukulkanii sp. nov., a novel hyperthermophilic archaeon isolated from a deep-sea hydrothermal vent at the Guaymas Basin.</title>
        <authorList>
            <person name="Oger P.M."/>
            <person name="Callac N."/>
            <person name="Jebbar M."/>
            <person name="Godfroy A."/>
        </authorList>
    </citation>
    <scope>NUCLEOTIDE SEQUENCE [LARGE SCALE GENOMIC DNA]</scope>
    <source>
        <strain evidence="3">NCB100</strain>
    </source>
</reference>
<dbReference type="KEGG" id="pyc:TQ32_02755"/>
<reference evidence="2 3" key="2">
    <citation type="journal article" date="2016" name="Int. J. Syst. Evol. Microbiol.">
        <title>Pyrococcus kukulkanii sp. nov., a hyperthermophilic, piezophilic archaeon isolated from a deep-sea hydrothermal vent.</title>
        <authorList>
            <person name="Callac N."/>
            <person name="Oger P."/>
            <person name="Lesongeur F."/>
            <person name="Rattray J.E."/>
            <person name="Vannier P."/>
            <person name="Michoud G."/>
            <person name="Beauverger M."/>
            <person name="Gayet N."/>
            <person name="Rouxel O."/>
            <person name="Jebbar M."/>
            <person name="Godfroy A."/>
        </authorList>
    </citation>
    <scope>NUCLEOTIDE SEQUENCE [LARGE SCALE GENOMIC DNA]</scope>
    <source>
        <strain evidence="2 3">NCB100</strain>
    </source>
</reference>
<evidence type="ECO:0000313" key="3">
    <source>
        <dbReference type="Proteomes" id="UP000070587"/>
    </source>
</evidence>
<sequence>MIFELFDERGITILPDYQEVSEWREVMKKYKLLPNDALIAITCRHYGIKTIATFDEDFKRVKFLKVVP</sequence>
<proteinExistence type="predicted"/>
<protein>
    <submittedName>
        <fullName evidence="2">Twitching motility protein PilT</fullName>
    </submittedName>
</protein>
<dbReference type="InterPro" id="IPR029060">
    <property type="entry name" value="PIN-like_dom_sf"/>
</dbReference>
<dbReference type="EMBL" id="CP010835">
    <property type="protein sequence ID" value="AMM53526.1"/>
    <property type="molecule type" value="Genomic_DNA"/>
</dbReference>
<dbReference type="InterPro" id="IPR002716">
    <property type="entry name" value="PIN_dom"/>
</dbReference>
<dbReference type="Pfam" id="PF01850">
    <property type="entry name" value="PIN"/>
    <property type="match status" value="1"/>
</dbReference>
<dbReference type="PANTHER" id="PTHR39677">
    <property type="entry name" value="RIBONUCLEASE VAPC6"/>
    <property type="match status" value="1"/>
</dbReference>
<dbReference type="PANTHER" id="PTHR39677:SF4">
    <property type="entry name" value="RIBONUCLEASE VAPC6"/>
    <property type="match status" value="1"/>
</dbReference>
<dbReference type="Gene3D" id="3.40.50.1010">
    <property type="entry name" value="5'-nuclease"/>
    <property type="match status" value="1"/>
</dbReference>
<dbReference type="Proteomes" id="UP000070587">
    <property type="component" value="Chromosome"/>
</dbReference>
<accession>A0A127BA33</accession>
<dbReference type="PATRIC" id="fig|1609559.3.peg.565"/>
<gene>
    <name evidence="2" type="ORF">TQ32_02755</name>
</gene>
<dbReference type="AlphaFoldDB" id="A0A127BA33"/>
<dbReference type="SUPFAM" id="SSF88723">
    <property type="entry name" value="PIN domain-like"/>
    <property type="match status" value="1"/>
</dbReference>
<organism evidence="2 3">
    <name type="scientific">Pyrococcus kukulkanii</name>
    <dbReference type="NCBI Taxonomy" id="1609559"/>
    <lineage>
        <taxon>Archaea</taxon>
        <taxon>Methanobacteriati</taxon>
        <taxon>Methanobacteriota</taxon>
        <taxon>Thermococci</taxon>
        <taxon>Thermococcales</taxon>
        <taxon>Thermococcaceae</taxon>
        <taxon>Pyrococcus</taxon>
    </lineage>
</organism>
<dbReference type="OrthoDB" id="147997at2157"/>
<name>A0A127BA33_9EURY</name>
<evidence type="ECO:0000313" key="2">
    <source>
        <dbReference type="EMBL" id="AMM53526.1"/>
    </source>
</evidence>
<evidence type="ECO:0000259" key="1">
    <source>
        <dbReference type="Pfam" id="PF01850"/>
    </source>
</evidence>